<dbReference type="Proteomes" id="UP001216558">
    <property type="component" value="Unassembled WGS sequence"/>
</dbReference>
<accession>A0ABT5JMV6</accession>
<organism evidence="1 2">
    <name type="scientific">Erythrobacter fulvus</name>
    <dbReference type="NCBI Taxonomy" id="2987523"/>
    <lineage>
        <taxon>Bacteria</taxon>
        <taxon>Pseudomonadati</taxon>
        <taxon>Pseudomonadota</taxon>
        <taxon>Alphaproteobacteria</taxon>
        <taxon>Sphingomonadales</taxon>
        <taxon>Erythrobacteraceae</taxon>
        <taxon>Erythrobacter/Porphyrobacter group</taxon>
        <taxon>Erythrobacter</taxon>
    </lineage>
</organism>
<name>A0ABT5JMV6_9SPHN</name>
<proteinExistence type="predicted"/>
<dbReference type="NCBIfam" id="NF047650">
    <property type="entry name" value="lipo_NMCC_0638"/>
    <property type="match status" value="1"/>
</dbReference>
<protein>
    <submittedName>
        <fullName evidence="1">Uncharacterized protein</fullName>
    </submittedName>
</protein>
<keyword evidence="2" id="KW-1185">Reference proteome</keyword>
<reference evidence="1 2" key="1">
    <citation type="submission" date="2022-10" db="EMBL/GenBank/DDBJ databases">
        <title>Erythrobacter sp. sf7 Genome sequencing.</title>
        <authorList>
            <person name="Park S."/>
        </authorList>
    </citation>
    <scope>NUCLEOTIDE SEQUENCE [LARGE SCALE GENOMIC DNA]</scope>
    <source>
        <strain evidence="2">sf7</strain>
    </source>
</reference>
<evidence type="ECO:0000313" key="2">
    <source>
        <dbReference type="Proteomes" id="UP001216558"/>
    </source>
</evidence>
<sequence length="142" mass="15198">MFIGGKAGADPKRFDVTKLDDATRKQIKPDIKASTLWDVHAKASDASMLVHYEPSGMCVVEIAEADEASVQSAVAQAAADAAASLDTTVIAQAGETRQVGGLEATTSSWRFRSEGREVLIMVTTLPVSKFMIQHVLTASYVR</sequence>
<comment type="caution">
    <text evidence="1">The sequence shown here is derived from an EMBL/GenBank/DDBJ whole genome shotgun (WGS) entry which is preliminary data.</text>
</comment>
<evidence type="ECO:0000313" key="1">
    <source>
        <dbReference type="EMBL" id="MDC8753846.1"/>
    </source>
</evidence>
<gene>
    <name evidence="1" type="ORF">OIK40_04225</name>
</gene>
<dbReference type="EMBL" id="JAQQXQ010000002">
    <property type="protein sequence ID" value="MDC8753846.1"/>
    <property type="molecule type" value="Genomic_DNA"/>
</dbReference>